<evidence type="ECO:0000256" key="4">
    <source>
        <dbReference type="ARBA" id="ARBA00022490"/>
    </source>
</evidence>
<dbReference type="GO" id="GO:0006888">
    <property type="term" value="P:endoplasmic reticulum to Golgi vesicle-mediated transport"/>
    <property type="evidence" value="ECO:0007669"/>
    <property type="project" value="TreeGrafter"/>
</dbReference>
<evidence type="ECO:0000313" key="13">
    <source>
        <dbReference type="EMBL" id="CRK31704.1"/>
    </source>
</evidence>
<evidence type="ECO:0000259" key="11">
    <source>
        <dbReference type="Pfam" id="PF07718"/>
    </source>
</evidence>
<reference evidence="13 14" key="1">
    <citation type="submission" date="2015-05" db="EMBL/GenBank/DDBJ databases">
        <authorList>
            <person name="Wang D.B."/>
            <person name="Wang M."/>
        </authorList>
    </citation>
    <scope>NUCLEOTIDE SEQUENCE [LARGE SCALE GENOMIC DNA]</scope>
    <source>
        <strain evidence="13">VL1</strain>
    </source>
</reference>
<accession>A0A0G4MBN2</accession>
<protein>
    <recommendedName>
        <fullName evidence="15">Coatomer subunit beta</fullName>
    </recommendedName>
</protein>
<dbReference type="GO" id="GO:0030126">
    <property type="term" value="C:COPI vesicle coat"/>
    <property type="evidence" value="ECO:0007669"/>
    <property type="project" value="InterPro"/>
</dbReference>
<keyword evidence="5" id="KW-0677">Repeat</keyword>
<evidence type="ECO:0000256" key="10">
    <source>
        <dbReference type="ARBA" id="ARBA00023329"/>
    </source>
</evidence>
<dbReference type="InterPro" id="IPR029446">
    <property type="entry name" value="COPB1_appendage_platform_dom"/>
</dbReference>
<dbReference type="InterPro" id="IPR016460">
    <property type="entry name" value="COPB1"/>
</dbReference>
<keyword evidence="3" id="KW-0813">Transport</keyword>
<keyword evidence="14" id="KW-1185">Reference proteome</keyword>
<evidence type="ECO:0000256" key="9">
    <source>
        <dbReference type="ARBA" id="ARBA00023136"/>
    </source>
</evidence>
<keyword evidence="7" id="KW-0653">Protein transport</keyword>
<dbReference type="AlphaFoldDB" id="A0A0G4MBN2"/>
<keyword evidence="9" id="KW-0472">Membrane</keyword>
<dbReference type="GO" id="GO:0006891">
    <property type="term" value="P:intra-Golgi vesicle-mediated transport"/>
    <property type="evidence" value="ECO:0007669"/>
    <property type="project" value="TreeGrafter"/>
</dbReference>
<dbReference type="Pfam" id="PF14806">
    <property type="entry name" value="Coatomer_b_Cpla"/>
    <property type="match status" value="1"/>
</dbReference>
<name>A0A0G4MBN2_VERLO</name>
<dbReference type="Proteomes" id="UP000044602">
    <property type="component" value="Unassembled WGS sequence"/>
</dbReference>
<evidence type="ECO:0000313" key="14">
    <source>
        <dbReference type="Proteomes" id="UP000044602"/>
    </source>
</evidence>
<dbReference type="EMBL" id="CVQH01021862">
    <property type="protein sequence ID" value="CRK31704.1"/>
    <property type="molecule type" value="Genomic_DNA"/>
</dbReference>
<feature type="domain" description="Coatomer beta subunit C-terminal" evidence="11">
    <location>
        <begin position="102"/>
        <end position="239"/>
    </location>
</feature>
<evidence type="ECO:0008006" key="15">
    <source>
        <dbReference type="Google" id="ProtNLM"/>
    </source>
</evidence>
<evidence type="ECO:0000259" key="12">
    <source>
        <dbReference type="Pfam" id="PF14806"/>
    </source>
</evidence>
<evidence type="ECO:0000256" key="5">
    <source>
        <dbReference type="ARBA" id="ARBA00022737"/>
    </source>
</evidence>
<dbReference type="GO" id="GO:0006886">
    <property type="term" value="P:intracellular protein transport"/>
    <property type="evidence" value="ECO:0007669"/>
    <property type="project" value="InterPro"/>
</dbReference>
<dbReference type="GO" id="GO:0005198">
    <property type="term" value="F:structural molecule activity"/>
    <property type="evidence" value="ECO:0007669"/>
    <property type="project" value="InterPro"/>
</dbReference>
<keyword evidence="4" id="KW-0963">Cytoplasm</keyword>
<organism evidence="13 14">
    <name type="scientific">Verticillium longisporum</name>
    <name type="common">Verticillium dahliae var. longisporum</name>
    <dbReference type="NCBI Taxonomy" id="100787"/>
    <lineage>
        <taxon>Eukaryota</taxon>
        <taxon>Fungi</taxon>
        <taxon>Dikarya</taxon>
        <taxon>Ascomycota</taxon>
        <taxon>Pezizomycotina</taxon>
        <taxon>Sordariomycetes</taxon>
        <taxon>Hypocreomycetidae</taxon>
        <taxon>Glomerellales</taxon>
        <taxon>Plectosphaerellaceae</taxon>
        <taxon>Verticillium</taxon>
    </lineage>
</organism>
<proteinExistence type="predicted"/>
<dbReference type="PANTHER" id="PTHR10635:SF0">
    <property type="entry name" value="COATOMER SUBUNIT BETA"/>
    <property type="match status" value="1"/>
</dbReference>
<keyword evidence="8" id="KW-0333">Golgi apparatus</keyword>
<dbReference type="STRING" id="100787.A0A0G4MBN2"/>
<sequence length="382" mass="41918">MRHAQISKDTARTNALRGEAMLIMISIIRVGQSQFVKAPIDEDSVDRIMSGVRSLSEFTQHKQIETVYLDDTRKAFRAMVQAEEKKRAAKEAVEKAKTAIHVDDVVQIRQLSKKNAGSGVDEIDVDLERATGGGESAAEDLSSKLSRVVQLTGFSDPVYAETYVTVHQFDIVLDVLLVNQTSDTLQNLSVEFATLGDLKVVERPTTQNLGPHGFHNVQCTIKVSSTDTGVIFGNVVYDGAHSTDTNVVILNDVHVDIMDYIQPASCTETQFRTMWTEFEWENKVNINSKAKTLRDFLEQLMAATNMNCLTPEASLKGDCQFLSANLYARSVFGEDALANLSIEQDGEQGPITGFVRIRSRSQGLALSLGSLKGINKIGVAAA</sequence>
<keyword evidence="10" id="KW-0968">Cytoplasmic vesicle</keyword>
<gene>
    <name evidence="13" type="ORF">BN1708_005512</name>
</gene>
<evidence type="ECO:0000256" key="3">
    <source>
        <dbReference type="ARBA" id="ARBA00022448"/>
    </source>
</evidence>
<evidence type="ECO:0000256" key="7">
    <source>
        <dbReference type="ARBA" id="ARBA00022927"/>
    </source>
</evidence>
<comment type="subcellular location">
    <subcellularLocation>
        <location evidence="2">Cytoplasmic vesicle</location>
        <location evidence="2">COPI-coated vesicle membrane</location>
        <topology evidence="2">Peripheral membrane protein</topology>
        <orientation evidence="2">Cytoplasmic side</orientation>
    </subcellularLocation>
    <subcellularLocation>
        <location evidence="1">Golgi apparatus membrane</location>
        <topology evidence="1">Peripheral membrane protein</topology>
        <orientation evidence="1">Cytoplasmic side</orientation>
    </subcellularLocation>
</comment>
<keyword evidence="6" id="KW-0931">ER-Golgi transport</keyword>
<feature type="domain" description="Coatomer beta subunit appendage platform" evidence="12">
    <location>
        <begin position="244"/>
        <end position="370"/>
    </location>
</feature>
<dbReference type="Pfam" id="PF07718">
    <property type="entry name" value="Coatamer_beta_C"/>
    <property type="match status" value="1"/>
</dbReference>
<evidence type="ECO:0000256" key="6">
    <source>
        <dbReference type="ARBA" id="ARBA00022892"/>
    </source>
</evidence>
<dbReference type="InterPro" id="IPR011710">
    <property type="entry name" value="Coatomer_bsu_C"/>
</dbReference>
<dbReference type="GO" id="GO:0000139">
    <property type="term" value="C:Golgi membrane"/>
    <property type="evidence" value="ECO:0007669"/>
    <property type="project" value="UniProtKB-SubCell"/>
</dbReference>
<evidence type="ECO:0000256" key="2">
    <source>
        <dbReference type="ARBA" id="ARBA00004347"/>
    </source>
</evidence>
<dbReference type="PANTHER" id="PTHR10635">
    <property type="entry name" value="COATOMER SUBUNIT BETA"/>
    <property type="match status" value="1"/>
</dbReference>
<evidence type="ECO:0000256" key="1">
    <source>
        <dbReference type="ARBA" id="ARBA00004255"/>
    </source>
</evidence>
<evidence type="ECO:0000256" key="8">
    <source>
        <dbReference type="ARBA" id="ARBA00023034"/>
    </source>
</evidence>